<keyword evidence="4" id="KW-0436">Ligase</keyword>
<comment type="caution">
    <text evidence="4">The sequence shown here is derived from an EMBL/GenBank/DDBJ whole genome shotgun (WGS) entry which is preliminary data.</text>
</comment>
<name>A0AAE0MVF4_9PEZI</name>
<dbReference type="InterPro" id="IPR021122">
    <property type="entry name" value="RNA_ligase_dom_REL/Rnl2"/>
</dbReference>
<dbReference type="PANTHER" id="PTHR42339">
    <property type="entry name" value="HISTONE H1"/>
    <property type="match status" value="1"/>
</dbReference>
<dbReference type="RefSeq" id="XP_062685758.1">
    <property type="nucleotide sequence ID" value="XM_062827920.1"/>
</dbReference>
<evidence type="ECO:0000256" key="1">
    <source>
        <dbReference type="SAM" id="MobiDB-lite"/>
    </source>
</evidence>
<dbReference type="GO" id="GO:0016874">
    <property type="term" value="F:ligase activity"/>
    <property type="evidence" value="ECO:0007669"/>
    <property type="project" value="UniProtKB-KW"/>
</dbReference>
<dbReference type="Pfam" id="PF09414">
    <property type="entry name" value="RNA_ligase"/>
    <property type="match status" value="1"/>
</dbReference>
<reference evidence="4" key="1">
    <citation type="journal article" date="2023" name="Mol. Phylogenet. Evol.">
        <title>Genome-scale phylogeny and comparative genomics of the fungal order Sordariales.</title>
        <authorList>
            <person name="Hensen N."/>
            <person name="Bonometti L."/>
            <person name="Westerberg I."/>
            <person name="Brannstrom I.O."/>
            <person name="Guillou S."/>
            <person name="Cros-Aarteil S."/>
            <person name="Calhoun S."/>
            <person name="Haridas S."/>
            <person name="Kuo A."/>
            <person name="Mondo S."/>
            <person name="Pangilinan J."/>
            <person name="Riley R."/>
            <person name="LaButti K."/>
            <person name="Andreopoulos B."/>
            <person name="Lipzen A."/>
            <person name="Chen C."/>
            <person name="Yan M."/>
            <person name="Daum C."/>
            <person name="Ng V."/>
            <person name="Clum A."/>
            <person name="Steindorff A."/>
            <person name="Ohm R.A."/>
            <person name="Martin F."/>
            <person name="Silar P."/>
            <person name="Natvig D.O."/>
            <person name="Lalanne C."/>
            <person name="Gautier V."/>
            <person name="Ament-Velasquez S.L."/>
            <person name="Kruys A."/>
            <person name="Hutchinson M.I."/>
            <person name="Powell A.J."/>
            <person name="Barry K."/>
            <person name="Miller A.N."/>
            <person name="Grigoriev I.V."/>
            <person name="Debuchy R."/>
            <person name="Gladieux P."/>
            <person name="Hiltunen Thoren M."/>
            <person name="Johannesson H."/>
        </authorList>
    </citation>
    <scope>NUCLEOTIDE SEQUENCE</scope>
    <source>
        <strain evidence="4">CBS 560.94</strain>
    </source>
</reference>
<dbReference type="Gene3D" id="3.30.470.30">
    <property type="entry name" value="DNA ligase/mRNA capping enzyme"/>
    <property type="match status" value="1"/>
</dbReference>
<evidence type="ECO:0000259" key="3">
    <source>
        <dbReference type="Pfam" id="PF24852"/>
    </source>
</evidence>
<dbReference type="SUPFAM" id="SSF56091">
    <property type="entry name" value="DNA ligase/mRNA capping enzyme, catalytic domain"/>
    <property type="match status" value="1"/>
</dbReference>
<evidence type="ECO:0000313" key="5">
    <source>
        <dbReference type="Proteomes" id="UP001278500"/>
    </source>
</evidence>
<dbReference type="GeneID" id="87865074"/>
<proteinExistence type="predicted"/>
<dbReference type="Pfam" id="PF21189">
    <property type="entry name" value="PHA02142"/>
    <property type="match status" value="1"/>
</dbReference>
<feature type="compositionally biased region" description="Low complexity" evidence="1">
    <location>
        <begin position="53"/>
        <end position="70"/>
    </location>
</feature>
<sequence length="724" mass="80076">MSDNQRGVLRDAPEAARINAPPPAYLDNCPKPSAAANKENVPTGTGSSPTDKAAFTPAVTPAVTPSQPAPNNRKRKAPVTPPNPRPLPTSDELEDIIIDTPLTDNCDQVRRKINRALDAGIITKTALAGELGVSVKSLSGFLREHGANKGQGYSSYPAAWEYFKKLEAVGYKIPNKTSAAKKQKTDSAAGAEAGSSSAQAAGASNSAGVDISDVYLDGEETDDVPVYETCDEMRRKIDAYVRKPGVTMAQFCRDIHAQFHSISRPANIHTSQLTRFRSMKGAKAGATSSVFYGAYVFFEKLRIKEKKPKSKHRQDMEEIWPEGFDRTDDGRKSYILNIMENTTQATSSNALQPSKPYKRKLVSVRKVMAKKKIEGHCTAVTVDNWTVVGQTSQMRRLKVGDLVVFMEIDSFIPKIDRFWELWPSMNDVFNGEQGLRVRSRTVAGTYSQGMIFPLINFPEIILPYQGRIEKVGEDKATEELLSYSFADVLGIKKWQYPTHERPVTGIIGELSALIQKPGNFRIQDIGDYVFNTHTVKNMIYQVTEKLDGISMHVYKVSNKSPDLLTYFPALKPSADGAPIPPTMQTPRGRVGVCNRDHEFFDDGKNIYWETAKASGILDKIHEIPYRNIAIQGELVGSHIQGNTMQCPEGKHEFVVFGIWDMDARDYLATKSVELLCKTLDIAHVPVLGYGPVTKYGKSVEELLAYADALGPGKFGEKGNLLWQN</sequence>
<dbReference type="AlphaFoldDB" id="A0AAE0MVF4"/>
<feature type="region of interest" description="Disordered" evidence="1">
    <location>
        <begin position="1"/>
        <end position="94"/>
    </location>
</feature>
<dbReference type="Proteomes" id="UP001278500">
    <property type="component" value="Unassembled WGS sequence"/>
</dbReference>
<feature type="domain" description="DUF7726" evidence="3">
    <location>
        <begin position="224"/>
        <end position="306"/>
    </location>
</feature>
<dbReference type="EMBL" id="JAUEPP010000001">
    <property type="protein sequence ID" value="KAK3354380.1"/>
    <property type="molecule type" value="Genomic_DNA"/>
</dbReference>
<gene>
    <name evidence="4" type="ORF">B0H65DRAFT_504480</name>
</gene>
<organism evidence="4 5">
    <name type="scientific">Neurospora tetraspora</name>
    <dbReference type="NCBI Taxonomy" id="94610"/>
    <lineage>
        <taxon>Eukaryota</taxon>
        <taxon>Fungi</taxon>
        <taxon>Dikarya</taxon>
        <taxon>Ascomycota</taxon>
        <taxon>Pezizomycotina</taxon>
        <taxon>Sordariomycetes</taxon>
        <taxon>Sordariomycetidae</taxon>
        <taxon>Sordariales</taxon>
        <taxon>Sordariaceae</taxon>
        <taxon>Neurospora</taxon>
    </lineage>
</organism>
<protein>
    <submittedName>
        <fullName evidence="4">RNA ligase-domain-containing protein</fullName>
    </submittedName>
</protein>
<dbReference type="InterPro" id="IPR056143">
    <property type="entry name" value="DUF7726"/>
</dbReference>
<evidence type="ECO:0000259" key="2">
    <source>
        <dbReference type="Pfam" id="PF09414"/>
    </source>
</evidence>
<reference evidence="4" key="2">
    <citation type="submission" date="2023-06" db="EMBL/GenBank/DDBJ databases">
        <authorList>
            <consortium name="Lawrence Berkeley National Laboratory"/>
            <person name="Haridas S."/>
            <person name="Hensen N."/>
            <person name="Bonometti L."/>
            <person name="Westerberg I."/>
            <person name="Brannstrom I.O."/>
            <person name="Guillou S."/>
            <person name="Cros-Aarteil S."/>
            <person name="Calhoun S."/>
            <person name="Kuo A."/>
            <person name="Mondo S."/>
            <person name="Pangilinan J."/>
            <person name="Riley R."/>
            <person name="Labutti K."/>
            <person name="Andreopoulos B."/>
            <person name="Lipzen A."/>
            <person name="Chen C."/>
            <person name="Yanf M."/>
            <person name="Daum C."/>
            <person name="Ng V."/>
            <person name="Clum A."/>
            <person name="Steindorff A."/>
            <person name="Ohm R."/>
            <person name="Martin F."/>
            <person name="Silar P."/>
            <person name="Natvig D."/>
            <person name="Lalanne C."/>
            <person name="Gautier V."/>
            <person name="Ament-Velasquez S.L."/>
            <person name="Kruys A."/>
            <person name="Hutchinson M.I."/>
            <person name="Powell A.J."/>
            <person name="Barry K."/>
            <person name="Miller A.N."/>
            <person name="Grigoriev I.V."/>
            <person name="Debuchy R."/>
            <person name="Gladieux P."/>
            <person name="Thoren M.H."/>
            <person name="Johannesson H."/>
        </authorList>
    </citation>
    <scope>NUCLEOTIDE SEQUENCE</scope>
    <source>
        <strain evidence="4">CBS 560.94</strain>
    </source>
</reference>
<feature type="domain" description="RNA ligase" evidence="2">
    <location>
        <begin position="540"/>
        <end position="702"/>
    </location>
</feature>
<accession>A0AAE0MVF4</accession>
<feature type="domain" description="DUF7726" evidence="3">
    <location>
        <begin position="101"/>
        <end position="172"/>
    </location>
</feature>
<keyword evidence="5" id="KW-1185">Reference proteome</keyword>
<evidence type="ECO:0000313" key="4">
    <source>
        <dbReference type="EMBL" id="KAK3354380.1"/>
    </source>
</evidence>
<dbReference type="PANTHER" id="PTHR42339:SF1">
    <property type="entry name" value="HISTONE H1"/>
    <property type="match status" value="1"/>
</dbReference>
<feature type="compositionally biased region" description="Polar residues" evidence="1">
    <location>
        <begin position="40"/>
        <end position="50"/>
    </location>
</feature>
<dbReference type="Pfam" id="PF24852">
    <property type="entry name" value="DUF7726"/>
    <property type="match status" value="2"/>
</dbReference>